<dbReference type="InterPro" id="IPR003439">
    <property type="entry name" value="ABC_transporter-like_ATP-bd"/>
</dbReference>
<protein>
    <submittedName>
        <fullName evidence="6">ABC transporter ATP-binding protein</fullName>
    </submittedName>
</protein>
<dbReference type="PANTHER" id="PTHR42734:SF17">
    <property type="entry name" value="METAL TRANSPORT SYSTEM ATP-BINDING PROTEIN TM_0124-RELATED"/>
    <property type="match status" value="1"/>
</dbReference>
<dbReference type="InterPro" id="IPR027417">
    <property type="entry name" value="P-loop_NTPase"/>
</dbReference>
<dbReference type="Proteomes" id="UP000286268">
    <property type="component" value="Chromosome"/>
</dbReference>
<dbReference type="KEGG" id="cmah:C1I91_11995"/>
<evidence type="ECO:0000256" key="2">
    <source>
        <dbReference type="ARBA" id="ARBA00022448"/>
    </source>
</evidence>
<dbReference type="Pfam" id="PF00005">
    <property type="entry name" value="ABC_tran"/>
    <property type="match status" value="1"/>
</dbReference>
<dbReference type="Gene3D" id="3.40.50.300">
    <property type="entry name" value="P-loop containing nucleotide triphosphate hydrolases"/>
    <property type="match status" value="1"/>
</dbReference>
<gene>
    <name evidence="6" type="ORF">C1I91_11995</name>
</gene>
<name>A0A3R5U8Y9_9CLOT</name>
<organism evidence="6 7">
    <name type="scientific">Clostridium manihotivorum</name>
    <dbReference type="NCBI Taxonomy" id="2320868"/>
    <lineage>
        <taxon>Bacteria</taxon>
        <taxon>Bacillati</taxon>
        <taxon>Bacillota</taxon>
        <taxon>Clostridia</taxon>
        <taxon>Eubacteriales</taxon>
        <taxon>Clostridiaceae</taxon>
        <taxon>Clostridium</taxon>
    </lineage>
</organism>
<sequence>MKDSILQLKNVTKKVDGKIILDDINLELYIGQALAVLGRNGMGKSTLLKSIAGLVALTGGERIISKKDMRISYVPEHFPKLNFTVNEYLYHMGSILGLKNEEIKAKLDILYERLNISHMANQKITVLSKGSMQKVALIQALLIKCDLLIMDEPLSGQDIKSQKTLIELISELKKQDTTIVFACHEMHLVETISDRVIVVDKGKIVDHKVKEYNKKSLKLLQLKNINQVDMDFLRNLQGVINFESYKDITDVLVEKECCDNVVFTALKNGISIMSLNEITN</sequence>
<dbReference type="PANTHER" id="PTHR42734">
    <property type="entry name" value="METAL TRANSPORT SYSTEM ATP-BINDING PROTEIN TM_0124-RELATED"/>
    <property type="match status" value="1"/>
</dbReference>
<proteinExistence type="inferred from homology"/>
<keyword evidence="7" id="KW-1185">Reference proteome</keyword>
<dbReference type="SUPFAM" id="SSF52540">
    <property type="entry name" value="P-loop containing nucleoside triphosphate hydrolases"/>
    <property type="match status" value="1"/>
</dbReference>
<keyword evidence="4 6" id="KW-0067">ATP-binding</keyword>
<evidence type="ECO:0000313" key="7">
    <source>
        <dbReference type="Proteomes" id="UP000286268"/>
    </source>
</evidence>
<evidence type="ECO:0000256" key="4">
    <source>
        <dbReference type="ARBA" id="ARBA00022840"/>
    </source>
</evidence>
<feature type="domain" description="ABC transporter" evidence="5">
    <location>
        <begin position="6"/>
        <end position="226"/>
    </location>
</feature>
<dbReference type="GO" id="GO:0005524">
    <property type="term" value="F:ATP binding"/>
    <property type="evidence" value="ECO:0007669"/>
    <property type="project" value="UniProtKB-KW"/>
</dbReference>
<keyword evidence="3" id="KW-0547">Nucleotide-binding</keyword>
<dbReference type="InterPro" id="IPR050153">
    <property type="entry name" value="Metal_Ion_Import_ABC"/>
</dbReference>
<dbReference type="GO" id="GO:0016887">
    <property type="term" value="F:ATP hydrolysis activity"/>
    <property type="evidence" value="ECO:0007669"/>
    <property type="project" value="InterPro"/>
</dbReference>
<evidence type="ECO:0000256" key="1">
    <source>
        <dbReference type="ARBA" id="ARBA00005417"/>
    </source>
</evidence>
<dbReference type="OrthoDB" id="2290519at2"/>
<comment type="similarity">
    <text evidence="1">Belongs to the ABC transporter superfamily.</text>
</comment>
<dbReference type="RefSeq" id="WP_128213087.1">
    <property type="nucleotide sequence ID" value="NZ_CP025746.1"/>
</dbReference>
<keyword evidence="2" id="KW-0813">Transport</keyword>
<evidence type="ECO:0000313" key="6">
    <source>
        <dbReference type="EMBL" id="QAA32299.1"/>
    </source>
</evidence>
<dbReference type="AlphaFoldDB" id="A0A3R5U8Y9"/>
<evidence type="ECO:0000256" key="3">
    <source>
        <dbReference type="ARBA" id="ARBA00022741"/>
    </source>
</evidence>
<dbReference type="PROSITE" id="PS50893">
    <property type="entry name" value="ABC_TRANSPORTER_2"/>
    <property type="match status" value="1"/>
</dbReference>
<reference evidence="6 7" key="1">
    <citation type="submission" date="2018-01" db="EMBL/GenBank/DDBJ databases">
        <title>Genome Sequencing and Assembly of Anaerobacter polyendosporus strain CT4.</title>
        <authorList>
            <person name="Tachaapaikoon C."/>
            <person name="Sutheeworapong S."/>
            <person name="Jenjaroenpun P."/>
            <person name="Wongsurawat T."/>
            <person name="Nookeaw I."/>
            <person name="Cheawchanlertfa P."/>
            <person name="Kosugi A."/>
            <person name="Cheevadhanarak S."/>
            <person name="Ratanakhanokchai K."/>
        </authorList>
    </citation>
    <scope>NUCLEOTIDE SEQUENCE [LARGE SCALE GENOMIC DNA]</scope>
    <source>
        <strain evidence="6 7">CT4</strain>
    </source>
</reference>
<dbReference type="InterPro" id="IPR003593">
    <property type="entry name" value="AAA+_ATPase"/>
</dbReference>
<accession>A0A3R5U8Y9</accession>
<evidence type="ECO:0000259" key="5">
    <source>
        <dbReference type="PROSITE" id="PS50893"/>
    </source>
</evidence>
<dbReference type="EMBL" id="CP025746">
    <property type="protein sequence ID" value="QAA32299.1"/>
    <property type="molecule type" value="Genomic_DNA"/>
</dbReference>
<dbReference type="SMART" id="SM00382">
    <property type="entry name" value="AAA"/>
    <property type="match status" value="1"/>
</dbReference>